<dbReference type="KEGG" id="cqu:CpipJ_CPIJ015683"/>
<gene>
    <name evidence="3" type="primary">6049601</name>
    <name evidence="2" type="ORF">CpipJ_CPIJ015683</name>
</gene>
<organism>
    <name type="scientific">Culex quinquefasciatus</name>
    <name type="common">Southern house mosquito</name>
    <name type="synonym">Culex pungens</name>
    <dbReference type="NCBI Taxonomy" id="7176"/>
    <lineage>
        <taxon>Eukaryota</taxon>
        <taxon>Metazoa</taxon>
        <taxon>Ecdysozoa</taxon>
        <taxon>Arthropoda</taxon>
        <taxon>Hexapoda</taxon>
        <taxon>Insecta</taxon>
        <taxon>Pterygota</taxon>
        <taxon>Neoptera</taxon>
        <taxon>Endopterygota</taxon>
        <taxon>Diptera</taxon>
        <taxon>Nematocera</taxon>
        <taxon>Culicoidea</taxon>
        <taxon>Culicidae</taxon>
        <taxon>Culicinae</taxon>
        <taxon>Culicini</taxon>
        <taxon>Culex</taxon>
        <taxon>Culex</taxon>
    </lineage>
</organism>
<evidence type="ECO:0000313" key="4">
    <source>
        <dbReference type="Proteomes" id="UP000002320"/>
    </source>
</evidence>
<accession>B0X9K5</accession>
<dbReference type="Proteomes" id="UP000002320">
    <property type="component" value="Unassembled WGS sequence"/>
</dbReference>
<dbReference type="InParanoid" id="B0X9K5"/>
<dbReference type="HOGENOM" id="CLU_2160846_0_0_1"/>
<sequence>MTGFDKYVSEIPQDLPFKSQNGRYFPATLIPFYDEDSSTVFATCKGDSTIYCYEVTEESPFICPLLHHKCSSLIQGLSFVPNNTCDVASVEFDKAQFLPTLTNANRLPSPD</sequence>
<dbReference type="SMART" id="SM01167">
    <property type="entry name" value="DUF1900"/>
    <property type="match status" value="1"/>
</dbReference>
<dbReference type="Gene3D" id="2.130.10.10">
    <property type="entry name" value="YVTN repeat-like/Quinoprotein amine dehydrogenase"/>
    <property type="match status" value="1"/>
</dbReference>
<keyword evidence="4" id="KW-1185">Reference proteome</keyword>
<protein>
    <submittedName>
        <fullName evidence="2 3">Coronin</fullName>
    </submittedName>
</protein>
<dbReference type="AlphaFoldDB" id="B0X9K5"/>
<dbReference type="eggNOG" id="KOG1445">
    <property type="taxonomic scope" value="Eukaryota"/>
</dbReference>
<dbReference type="InterPro" id="IPR015505">
    <property type="entry name" value="Coronin"/>
</dbReference>
<dbReference type="EMBL" id="DS232540">
    <property type="protein sequence ID" value="EDS43174.1"/>
    <property type="molecule type" value="Genomic_DNA"/>
</dbReference>
<dbReference type="EnsemblMetazoa" id="CPIJ015683-RA">
    <property type="protein sequence ID" value="CPIJ015683-PA"/>
    <property type="gene ID" value="CPIJ015683"/>
</dbReference>
<evidence type="ECO:0000313" key="2">
    <source>
        <dbReference type="EMBL" id="EDS43174.1"/>
    </source>
</evidence>
<name>B0X9K5_CULQU</name>
<dbReference type="PANTHER" id="PTHR10856:SF20">
    <property type="entry name" value="CORONIN-7"/>
    <property type="match status" value="1"/>
</dbReference>
<comment type="similarity">
    <text evidence="1">Belongs to the WD repeat coronin family.</text>
</comment>
<dbReference type="SMR" id="B0X9K5"/>
<dbReference type="VEuPathDB" id="VectorBase:CQUJHB007146"/>
<dbReference type="PANTHER" id="PTHR10856">
    <property type="entry name" value="CORONIN"/>
    <property type="match status" value="1"/>
</dbReference>
<reference evidence="3" key="2">
    <citation type="submission" date="2020-05" db="UniProtKB">
        <authorList>
            <consortium name="EnsemblMetazoa"/>
        </authorList>
    </citation>
    <scope>IDENTIFICATION</scope>
    <source>
        <strain evidence="3">JHB</strain>
    </source>
</reference>
<dbReference type="VEuPathDB" id="VectorBase:CPIJ015683"/>
<dbReference type="InterPro" id="IPR015943">
    <property type="entry name" value="WD40/YVTN_repeat-like_dom_sf"/>
</dbReference>
<evidence type="ECO:0000256" key="1">
    <source>
        <dbReference type="ARBA" id="ARBA00009482"/>
    </source>
</evidence>
<evidence type="ECO:0000313" key="3">
    <source>
        <dbReference type="EnsemblMetazoa" id="CPIJ015683-PA"/>
    </source>
</evidence>
<proteinExistence type="inferred from homology"/>
<reference evidence="2" key="1">
    <citation type="submission" date="2007-03" db="EMBL/GenBank/DDBJ databases">
        <title>Annotation of Culex pipiens quinquefasciatus.</title>
        <authorList>
            <consortium name="The Broad Institute Genome Sequencing Platform"/>
            <person name="Atkinson P.W."/>
            <person name="Hemingway J."/>
            <person name="Christensen B.M."/>
            <person name="Higgs S."/>
            <person name="Kodira C."/>
            <person name="Hannick L."/>
            <person name="Megy K."/>
            <person name="O'Leary S."/>
            <person name="Pearson M."/>
            <person name="Haas B.J."/>
            <person name="Mauceli E."/>
            <person name="Wortman J.R."/>
            <person name="Lee N.H."/>
            <person name="Guigo R."/>
            <person name="Stanke M."/>
            <person name="Alvarado L."/>
            <person name="Amedeo P."/>
            <person name="Antoine C.H."/>
            <person name="Arensburger P."/>
            <person name="Bidwell S.L."/>
            <person name="Crawford M."/>
            <person name="Camaro F."/>
            <person name="Devon K."/>
            <person name="Engels R."/>
            <person name="Hammond M."/>
            <person name="Howarth C."/>
            <person name="Koehrsen M."/>
            <person name="Lawson D."/>
            <person name="Montgomery P."/>
            <person name="Nene V."/>
            <person name="Nusbaum C."/>
            <person name="Puiu D."/>
            <person name="Romero-Severson J."/>
            <person name="Severson D.W."/>
            <person name="Shumway M."/>
            <person name="Sisk P."/>
            <person name="Stolte C."/>
            <person name="Zeng Q."/>
            <person name="Eisenstadt E."/>
            <person name="Fraser-Liggett C."/>
            <person name="Strausberg R."/>
            <person name="Galagan J."/>
            <person name="Birren B."/>
            <person name="Collins F.H."/>
        </authorList>
    </citation>
    <scope>NUCLEOTIDE SEQUENCE [LARGE SCALE GENOMIC DNA]</scope>
    <source>
        <strain evidence="2">JHB</strain>
    </source>
</reference>
<dbReference type="OrthoDB" id="1850764at2759"/>